<evidence type="ECO:0000256" key="1">
    <source>
        <dbReference type="SAM" id="Coils"/>
    </source>
</evidence>
<dbReference type="PaxDb" id="880073-Calab_2359"/>
<dbReference type="EMBL" id="CP018099">
    <property type="protein sequence ID" value="APF17911.1"/>
    <property type="molecule type" value="Genomic_DNA"/>
</dbReference>
<gene>
    <name evidence="3" type="ORF">Cabys_1162</name>
    <name evidence="4" type="ORF">Calab_2359</name>
</gene>
<keyword evidence="2" id="KW-0472">Membrane</keyword>
<keyword evidence="2" id="KW-1133">Transmembrane helix</keyword>
<organism evidence="4 5">
    <name type="scientific">Caldithrix abyssi DSM 13497</name>
    <dbReference type="NCBI Taxonomy" id="880073"/>
    <lineage>
        <taxon>Bacteria</taxon>
        <taxon>Pseudomonadati</taxon>
        <taxon>Calditrichota</taxon>
        <taxon>Calditrichia</taxon>
        <taxon>Calditrichales</taxon>
        <taxon>Calditrichaceae</taxon>
        <taxon>Caldithrix</taxon>
    </lineage>
</organism>
<dbReference type="InParanoid" id="H1XY42"/>
<dbReference type="KEGG" id="caby:Cabys_1162"/>
<dbReference type="EMBL" id="CM001402">
    <property type="protein sequence ID" value="EHO41969.1"/>
    <property type="molecule type" value="Genomic_DNA"/>
</dbReference>
<feature type="transmembrane region" description="Helical" evidence="2">
    <location>
        <begin position="12"/>
        <end position="32"/>
    </location>
</feature>
<evidence type="ECO:0000313" key="4">
    <source>
        <dbReference type="EMBL" id="EHO41969.1"/>
    </source>
</evidence>
<reference evidence="3 6" key="2">
    <citation type="submission" date="2016-11" db="EMBL/GenBank/DDBJ databases">
        <title>Genomic analysis of Caldithrix abyssi and proposal of a novel bacterial phylum Caldithrichaeota.</title>
        <authorList>
            <person name="Kublanov I."/>
            <person name="Sigalova O."/>
            <person name="Gavrilov S."/>
            <person name="Lebedinsky A."/>
            <person name="Ivanova N."/>
            <person name="Daum C."/>
            <person name="Reddy T."/>
            <person name="Klenk H.P."/>
            <person name="Goker M."/>
            <person name="Reva O."/>
            <person name="Miroshnichenko M."/>
            <person name="Kyprides N."/>
            <person name="Woyke T."/>
            <person name="Gelfand M."/>
        </authorList>
    </citation>
    <scope>NUCLEOTIDE SEQUENCE [LARGE SCALE GENOMIC DNA]</scope>
    <source>
        <strain evidence="3 6">LF13</strain>
    </source>
</reference>
<evidence type="ECO:0008006" key="7">
    <source>
        <dbReference type="Google" id="ProtNLM"/>
    </source>
</evidence>
<dbReference type="Proteomes" id="UP000004671">
    <property type="component" value="Chromosome"/>
</dbReference>
<evidence type="ECO:0000313" key="3">
    <source>
        <dbReference type="EMBL" id="APF17911.1"/>
    </source>
</evidence>
<accession>H1XY42</accession>
<sequence>MSRQIKTNVKNWFFGMLLMFSLVMMLGLKLMIHFQVDLLMREVRLLEVERDRLLSEREKMLTQVNRLKNIDRISKIAEQKLGLTTDPEPSFTIRLEKFSKVEHLKKEFAQKQGHVKRDYQVAGIK</sequence>
<reference evidence="4 5" key="1">
    <citation type="submission" date="2011-09" db="EMBL/GenBank/DDBJ databases">
        <title>The permanent draft genome of Caldithrix abyssi DSM 13497.</title>
        <authorList>
            <consortium name="US DOE Joint Genome Institute (JGI-PGF)"/>
            <person name="Lucas S."/>
            <person name="Han J."/>
            <person name="Lapidus A."/>
            <person name="Bruce D."/>
            <person name="Goodwin L."/>
            <person name="Pitluck S."/>
            <person name="Peters L."/>
            <person name="Kyrpides N."/>
            <person name="Mavromatis K."/>
            <person name="Ivanova N."/>
            <person name="Mikhailova N."/>
            <person name="Chertkov O."/>
            <person name="Detter J.C."/>
            <person name="Tapia R."/>
            <person name="Han C."/>
            <person name="Land M."/>
            <person name="Hauser L."/>
            <person name="Markowitz V."/>
            <person name="Cheng J.-F."/>
            <person name="Hugenholtz P."/>
            <person name="Woyke T."/>
            <person name="Wu D."/>
            <person name="Spring S."/>
            <person name="Brambilla E."/>
            <person name="Klenk H.-P."/>
            <person name="Eisen J.A."/>
        </authorList>
    </citation>
    <scope>NUCLEOTIDE SEQUENCE [LARGE SCALE GENOMIC DNA]</scope>
    <source>
        <strain evidence="4 5">DSM 13497</strain>
    </source>
</reference>
<dbReference type="STRING" id="880073.Cabys_1162"/>
<feature type="coiled-coil region" evidence="1">
    <location>
        <begin position="36"/>
        <end position="70"/>
    </location>
</feature>
<dbReference type="RefSeq" id="WP_006929163.1">
    <property type="nucleotide sequence ID" value="NZ_CM001402.1"/>
</dbReference>
<evidence type="ECO:0000313" key="5">
    <source>
        <dbReference type="Proteomes" id="UP000004671"/>
    </source>
</evidence>
<proteinExistence type="predicted"/>
<keyword evidence="5" id="KW-1185">Reference proteome</keyword>
<keyword evidence="1" id="KW-0175">Coiled coil</keyword>
<name>H1XY42_CALAY</name>
<dbReference type="Proteomes" id="UP000183868">
    <property type="component" value="Chromosome"/>
</dbReference>
<dbReference type="AlphaFoldDB" id="H1XY42"/>
<dbReference type="HOGENOM" id="CLU_1988500_0_0_0"/>
<protein>
    <recommendedName>
        <fullName evidence="7">Cell division protein FtsL</fullName>
    </recommendedName>
</protein>
<evidence type="ECO:0000256" key="2">
    <source>
        <dbReference type="SAM" id="Phobius"/>
    </source>
</evidence>
<keyword evidence="2" id="KW-0812">Transmembrane</keyword>
<evidence type="ECO:0000313" key="6">
    <source>
        <dbReference type="Proteomes" id="UP000183868"/>
    </source>
</evidence>